<reference evidence="2" key="1">
    <citation type="submission" date="2016-04" db="EMBL/GenBank/DDBJ databases">
        <authorList>
            <person name="Evans L.H."/>
            <person name="Alamgir A."/>
            <person name="Owens N."/>
            <person name="Weber N.D."/>
            <person name="Virtaneva K."/>
            <person name="Barbian K."/>
            <person name="Babar A."/>
            <person name="Rosenke K."/>
        </authorList>
    </citation>
    <scope>NUCLEOTIDE SEQUENCE</scope>
    <source>
        <strain evidence="2">86</strain>
    </source>
</reference>
<name>A0A212JZW6_9PROT</name>
<dbReference type="InterPro" id="IPR022081">
    <property type="entry name" value="DUF3631"/>
</dbReference>
<evidence type="ECO:0000313" key="2">
    <source>
        <dbReference type="EMBL" id="SBW04946.1"/>
    </source>
</evidence>
<feature type="domain" description="DUF3631" evidence="1">
    <location>
        <begin position="190"/>
        <end position="317"/>
    </location>
</feature>
<dbReference type="EMBL" id="FLUO01000001">
    <property type="protein sequence ID" value="SBW04946.1"/>
    <property type="molecule type" value="Genomic_DNA"/>
</dbReference>
<gene>
    <name evidence="2" type="ORF">KL86APRO_11919</name>
</gene>
<protein>
    <recommendedName>
        <fullName evidence="1">DUF3631 domain-containing protein</fullName>
    </recommendedName>
</protein>
<sequence length="353" mass="38912">MSTLNHVNTETEADMFPAVEPWPSHVDPAELLDDIRRTIHRFVVCDEEVLDAVTLWATSTYLIDRAQVAPILVISAAEMSCGKTQLLSLVGLLCRRPLSTSNMTSAVVYRAIEAYGPTLLMDEADAFIRGDKGFQSILNSGHTRGMSKVWRVVGKDQDPQAFQTWGAKAIAGIGTFLSKTTLDRSIRVELRRKRPDEKAERLRHADPAPFERLRRQLARFAEDAGETIGNMRPELPDELNDRAQDNWEPLLAIADHAGGRWPEAARAAALQLSARVHEPVSVGAELLDGIRDAFDRTGGDKIGTRYLLFRLNADEENVGRPTLEGNPWGRASLPSCFVNTASSLANLEGMGAT</sequence>
<dbReference type="AlphaFoldDB" id="A0A212JZW6"/>
<organism evidence="2">
    <name type="scientific">uncultured Alphaproteobacteria bacterium</name>
    <dbReference type="NCBI Taxonomy" id="91750"/>
    <lineage>
        <taxon>Bacteria</taxon>
        <taxon>Pseudomonadati</taxon>
        <taxon>Pseudomonadota</taxon>
        <taxon>Alphaproteobacteria</taxon>
        <taxon>environmental samples</taxon>
    </lineage>
</organism>
<dbReference type="Pfam" id="PF12307">
    <property type="entry name" value="DUF3631"/>
    <property type="match status" value="1"/>
</dbReference>
<accession>A0A212JZW6</accession>
<evidence type="ECO:0000259" key="1">
    <source>
        <dbReference type="Pfam" id="PF12307"/>
    </source>
</evidence>
<proteinExistence type="predicted"/>